<feature type="domain" description="DUF1214" evidence="1">
    <location>
        <begin position="338"/>
        <end position="448"/>
    </location>
</feature>
<dbReference type="PANTHER" id="PTHR36509">
    <property type="entry name" value="BLL3101 PROTEIN"/>
    <property type="match status" value="1"/>
</dbReference>
<dbReference type="Gene3D" id="2.60.40.1610">
    <property type="entry name" value="Domain of unknown function DUF1254"/>
    <property type="match status" value="1"/>
</dbReference>
<dbReference type="Pfam" id="PF06742">
    <property type="entry name" value="DUF1214"/>
    <property type="match status" value="1"/>
</dbReference>
<keyword evidence="4" id="KW-1185">Reference proteome</keyword>
<dbReference type="InterPro" id="IPR037049">
    <property type="entry name" value="DUF1214_C_sf"/>
</dbReference>
<feature type="domain" description="DUF1254" evidence="2">
    <location>
        <begin position="81"/>
        <end position="205"/>
    </location>
</feature>
<evidence type="ECO:0000259" key="1">
    <source>
        <dbReference type="Pfam" id="PF06742"/>
    </source>
</evidence>
<organism evidence="3 4">
    <name type="scientific">Aureicoccus marinus</name>
    <dbReference type="NCBI Taxonomy" id="754435"/>
    <lineage>
        <taxon>Bacteria</taxon>
        <taxon>Pseudomonadati</taxon>
        <taxon>Bacteroidota</taxon>
        <taxon>Flavobacteriia</taxon>
        <taxon>Flavobacteriales</taxon>
        <taxon>Flavobacteriaceae</taxon>
        <taxon>Aureicoccus</taxon>
    </lineage>
</organism>
<dbReference type="SUPFAM" id="SSF160935">
    <property type="entry name" value="VPA0735-like"/>
    <property type="match status" value="1"/>
</dbReference>
<sequence length="466" mass="52779">MEQKRLTAIVILACLLGCKQTDPSGTKNDLALDAEQIKAIAKETYIALFPLVYNYGTMYNQVINKEAEEYIGGFGVYKHYGLSTPKNRDIPTPNNNTPYSWAWIDLRSEPWILTMPPSDGNRYYVSQWDDMWGYVIDAPGSILDGQNGGDYLLTTVGYEGQIPKGIKRAIYSESQFAGTLTRTEVNGLQDIPAMKAIQKGYELQPLSTYLGIQTKKKAEKINWIHYDKSELNNIQFFKYANFMLNFTVSNPADQKMLENAQKIGVEAGKKWQPEKMERYVVNAINLGIKEALQEIEQQVAMTSDGKKLYNTRKIIGEDYLNRTVGVVVGQFGNYPSQAMYPGFQKDSDGVLLDGSKKNYQITFPAGGLPKADYFWSFTMYDLPDRFLVENPINRYSIGSQTESLKKDKDGSLTIYFQTDSPGKDKEDNWLPTPNGPFYIVLRIYGPDKELLNSNNDLPKIIARPLK</sequence>
<dbReference type="EMBL" id="MQVX01000001">
    <property type="protein sequence ID" value="PQJ15399.1"/>
    <property type="molecule type" value="Genomic_DNA"/>
</dbReference>
<evidence type="ECO:0000259" key="2">
    <source>
        <dbReference type="Pfam" id="PF06863"/>
    </source>
</evidence>
<evidence type="ECO:0000313" key="3">
    <source>
        <dbReference type="EMBL" id="PQJ15399.1"/>
    </source>
</evidence>
<evidence type="ECO:0008006" key="5">
    <source>
        <dbReference type="Google" id="ProtNLM"/>
    </source>
</evidence>
<dbReference type="AlphaFoldDB" id="A0A2S7T639"/>
<reference evidence="4" key="1">
    <citation type="submission" date="2016-11" db="EMBL/GenBank/DDBJ databases">
        <title>Trade-off between light-utilization and light-protection in marine flavobacteria.</title>
        <authorList>
            <person name="Kumagai Y."/>
            <person name="Yoshizawa S."/>
            <person name="Kogure K."/>
        </authorList>
    </citation>
    <scope>NUCLEOTIDE SEQUENCE [LARGE SCALE GENOMIC DNA]</scope>
    <source>
        <strain evidence="4">SG-18</strain>
    </source>
</reference>
<gene>
    <name evidence="3" type="ORF">BST99_06330</name>
</gene>
<dbReference type="InterPro" id="IPR010679">
    <property type="entry name" value="DUF1254"/>
</dbReference>
<dbReference type="RefSeq" id="WP_105001049.1">
    <property type="nucleotide sequence ID" value="NZ_MQVX01000001.1"/>
</dbReference>
<dbReference type="InterPro" id="IPR037050">
    <property type="entry name" value="DUF1254_sf"/>
</dbReference>
<dbReference type="PANTHER" id="PTHR36509:SF2">
    <property type="entry name" value="BLL3101 PROTEIN"/>
    <property type="match status" value="1"/>
</dbReference>
<dbReference type="Proteomes" id="UP000239366">
    <property type="component" value="Unassembled WGS sequence"/>
</dbReference>
<name>A0A2S7T639_9FLAO</name>
<protein>
    <recommendedName>
        <fullName evidence="5">DUF1254 domain-containing protein</fullName>
    </recommendedName>
</protein>
<dbReference type="Gene3D" id="2.60.120.600">
    <property type="entry name" value="Domain of unknown function DUF1214, C-terminal domain"/>
    <property type="match status" value="1"/>
</dbReference>
<dbReference type="InterPro" id="IPR010621">
    <property type="entry name" value="DUF1214"/>
</dbReference>
<dbReference type="Pfam" id="PF06863">
    <property type="entry name" value="DUF1254"/>
    <property type="match status" value="1"/>
</dbReference>
<evidence type="ECO:0000313" key="4">
    <source>
        <dbReference type="Proteomes" id="UP000239366"/>
    </source>
</evidence>
<accession>A0A2S7T639</accession>
<comment type="caution">
    <text evidence="3">The sequence shown here is derived from an EMBL/GenBank/DDBJ whole genome shotgun (WGS) entry which is preliminary data.</text>
</comment>
<proteinExistence type="predicted"/>